<reference evidence="2" key="2">
    <citation type="submission" date="2024-06" db="UniProtKB">
        <authorList>
            <consortium name="EnsemblMetazoa"/>
        </authorList>
    </citation>
    <scope>IDENTIFICATION</scope>
</reference>
<feature type="domain" description="Inositol polyphosphate-related phosphatase" evidence="1">
    <location>
        <begin position="4"/>
        <end position="73"/>
    </location>
</feature>
<dbReference type="SUPFAM" id="SSF56219">
    <property type="entry name" value="DNase I-like"/>
    <property type="match status" value="1"/>
</dbReference>
<evidence type="ECO:0000313" key="3">
    <source>
        <dbReference type="Proteomes" id="UP000007879"/>
    </source>
</evidence>
<dbReference type="InterPro" id="IPR036691">
    <property type="entry name" value="Endo/exonu/phosph_ase_sf"/>
</dbReference>
<dbReference type="AlphaFoldDB" id="A0AAN0JWY9"/>
<dbReference type="PANTHER" id="PTHR11200:SF300">
    <property type="entry name" value="TYPE II INOSITOL 1,4,5-TRISPHOSPHATE 5-PHOSPHATASE"/>
    <property type="match status" value="1"/>
</dbReference>
<dbReference type="InterPro" id="IPR000300">
    <property type="entry name" value="IPPc"/>
</dbReference>
<dbReference type="EnsemblMetazoa" id="XM_020006052.1">
    <property type="protein sequence ID" value="XP_019861611.1"/>
    <property type="gene ID" value="LOC109590108"/>
</dbReference>
<reference evidence="3" key="1">
    <citation type="journal article" date="2010" name="Nature">
        <title>The Amphimedon queenslandica genome and the evolution of animal complexity.</title>
        <authorList>
            <person name="Srivastava M."/>
            <person name="Simakov O."/>
            <person name="Chapman J."/>
            <person name="Fahey B."/>
            <person name="Gauthier M.E."/>
            <person name="Mitros T."/>
            <person name="Richards G.S."/>
            <person name="Conaco C."/>
            <person name="Dacre M."/>
            <person name="Hellsten U."/>
            <person name="Larroux C."/>
            <person name="Putnam N.H."/>
            <person name="Stanke M."/>
            <person name="Adamska M."/>
            <person name="Darling A."/>
            <person name="Degnan S.M."/>
            <person name="Oakley T.H."/>
            <person name="Plachetzki D.C."/>
            <person name="Zhai Y."/>
            <person name="Adamski M."/>
            <person name="Calcino A."/>
            <person name="Cummins S.F."/>
            <person name="Goodstein D.M."/>
            <person name="Harris C."/>
            <person name="Jackson D.J."/>
            <person name="Leys S.P."/>
            <person name="Shu S."/>
            <person name="Woodcroft B.J."/>
            <person name="Vervoort M."/>
            <person name="Kosik K.S."/>
            <person name="Manning G."/>
            <person name="Degnan B.M."/>
            <person name="Rokhsar D.S."/>
        </authorList>
    </citation>
    <scope>NUCLEOTIDE SEQUENCE [LARGE SCALE GENOMIC DNA]</scope>
</reference>
<accession>A0AAN0JWY9</accession>
<organism evidence="2 3">
    <name type="scientific">Amphimedon queenslandica</name>
    <name type="common">Sponge</name>
    <dbReference type="NCBI Taxonomy" id="400682"/>
    <lineage>
        <taxon>Eukaryota</taxon>
        <taxon>Metazoa</taxon>
        <taxon>Porifera</taxon>
        <taxon>Demospongiae</taxon>
        <taxon>Heteroscleromorpha</taxon>
        <taxon>Haplosclerida</taxon>
        <taxon>Niphatidae</taxon>
        <taxon>Amphimedon</taxon>
    </lineage>
</organism>
<dbReference type="KEGG" id="aqu:109590108"/>
<dbReference type="GO" id="GO:0004439">
    <property type="term" value="F:phosphatidylinositol-4,5-bisphosphate 5-phosphatase activity"/>
    <property type="evidence" value="ECO:0007669"/>
    <property type="project" value="TreeGrafter"/>
</dbReference>
<dbReference type="Pfam" id="PF22669">
    <property type="entry name" value="Exo_endo_phos2"/>
    <property type="match status" value="1"/>
</dbReference>
<dbReference type="InterPro" id="IPR046985">
    <property type="entry name" value="IP5"/>
</dbReference>
<dbReference type="Proteomes" id="UP000007879">
    <property type="component" value="Unassembled WGS sequence"/>
</dbReference>
<proteinExistence type="predicted"/>
<dbReference type="Gene3D" id="3.60.10.10">
    <property type="entry name" value="Endonuclease/exonuclease/phosphatase"/>
    <property type="match status" value="1"/>
</dbReference>
<protein>
    <recommendedName>
        <fullName evidence="1">Inositol polyphosphate-related phosphatase domain-containing protein</fullName>
    </recommendedName>
</protein>
<evidence type="ECO:0000313" key="2">
    <source>
        <dbReference type="EnsemblMetazoa" id="XP_019861611.1"/>
    </source>
</evidence>
<dbReference type="GO" id="GO:0016020">
    <property type="term" value="C:membrane"/>
    <property type="evidence" value="ECO:0007669"/>
    <property type="project" value="TreeGrafter"/>
</dbReference>
<dbReference type="RefSeq" id="XP_019861611.1">
    <property type="nucleotide sequence ID" value="XM_020006052.1"/>
</dbReference>
<dbReference type="PANTHER" id="PTHR11200">
    <property type="entry name" value="INOSITOL 5-PHOSPHATASE"/>
    <property type="match status" value="1"/>
</dbReference>
<sequence>LFCGTWNVNGQYPIQRVDKWLVYQETIPDIFAIGFQELDLSPEALLRNETSREEPWIDLVESSLKMAGKFKKVKK</sequence>
<dbReference type="GeneID" id="109590108"/>
<dbReference type="GO" id="GO:0046856">
    <property type="term" value="P:phosphatidylinositol dephosphorylation"/>
    <property type="evidence" value="ECO:0007669"/>
    <property type="project" value="InterPro"/>
</dbReference>
<keyword evidence="3" id="KW-1185">Reference proteome</keyword>
<evidence type="ECO:0000259" key="1">
    <source>
        <dbReference type="Pfam" id="PF22669"/>
    </source>
</evidence>
<name>A0AAN0JWY9_AMPQE</name>